<reference evidence="2" key="1">
    <citation type="submission" date="2022-09" db="EMBL/GenBank/DDBJ databases">
        <title>Diverse halophilic archaea isolated from saline environments.</title>
        <authorList>
            <person name="Cui H.-L."/>
        </authorList>
    </citation>
    <scope>NUCLEOTIDE SEQUENCE</scope>
    <source>
        <strain evidence="2">ZS-35-S2</strain>
    </source>
</reference>
<dbReference type="InterPro" id="IPR027843">
    <property type="entry name" value="DUF4440"/>
</dbReference>
<evidence type="ECO:0000313" key="2">
    <source>
        <dbReference type="EMBL" id="UWM54814.1"/>
    </source>
</evidence>
<gene>
    <name evidence="2" type="ORF">N0B31_00700</name>
</gene>
<evidence type="ECO:0000313" key="3">
    <source>
        <dbReference type="Proteomes" id="UP001057580"/>
    </source>
</evidence>
<name>A0A9E7UBI6_9EURY</name>
<dbReference type="KEGG" id="ssai:N0B31_00700"/>
<sequence length="125" mass="13970">MAMGETAFEERIESVSEVLPSGDAERLGDLYTRDAELLPPDGDFVAGVPSVVSYWQDVAEAGVASVDIEARDVERDDELAMRTGEAWMKDTAGEVLDHVKFVEVWRPEDGTWRIHRDVWNGMGEE</sequence>
<accession>A0A9E7UBI6</accession>
<evidence type="ECO:0000259" key="1">
    <source>
        <dbReference type="Pfam" id="PF14534"/>
    </source>
</evidence>
<dbReference type="Pfam" id="PF14534">
    <property type="entry name" value="DUF4440"/>
    <property type="match status" value="1"/>
</dbReference>
<dbReference type="GeneID" id="74940896"/>
<dbReference type="InterPro" id="IPR032710">
    <property type="entry name" value="NTF2-like_dom_sf"/>
</dbReference>
<keyword evidence="3" id="KW-1185">Reference proteome</keyword>
<dbReference type="Proteomes" id="UP001057580">
    <property type="component" value="Chromosome"/>
</dbReference>
<dbReference type="Gene3D" id="3.10.450.50">
    <property type="match status" value="1"/>
</dbReference>
<proteinExistence type="predicted"/>
<feature type="domain" description="DUF4440" evidence="1">
    <location>
        <begin position="21"/>
        <end position="114"/>
    </location>
</feature>
<protein>
    <submittedName>
        <fullName evidence="2">DUF4440 domain-containing protein</fullName>
    </submittedName>
</protein>
<dbReference type="AlphaFoldDB" id="A0A9E7UBI6"/>
<dbReference type="SUPFAM" id="SSF54427">
    <property type="entry name" value="NTF2-like"/>
    <property type="match status" value="1"/>
</dbReference>
<organism evidence="2 3">
    <name type="scientific">Salinirubellus salinus</name>
    <dbReference type="NCBI Taxonomy" id="1364945"/>
    <lineage>
        <taxon>Archaea</taxon>
        <taxon>Methanobacteriati</taxon>
        <taxon>Methanobacteriota</taxon>
        <taxon>Stenosarchaea group</taxon>
        <taxon>Halobacteria</taxon>
        <taxon>Halobacteriales</taxon>
        <taxon>Natronomonadaceae</taxon>
        <taxon>Salinirubellus</taxon>
    </lineage>
</organism>
<dbReference type="EMBL" id="CP104003">
    <property type="protein sequence ID" value="UWM54814.1"/>
    <property type="molecule type" value="Genomic_DNA"/>
</dbReference>
<dbReference type="RefSeq" id="WP_260593805.1">
    <property type="nucleotide sequence ID" value="NZ_CP104003.1"/>
</dbReference>